<dbReference type="PANTHER" id="PTHR47926">
    <property type="entry name" value="PENTATRICOPEPTIDE REPEAT-CONTAINING PROTEIN"/>
    <property type="match status" value="1"/>
</dbReference>
<dbReference type="PROSITE" id="PS51375">
    <property type="entry name" value="PPR"/>
    <property type="match status" value="3"/>
</dbReference>
<dbReference type="NCBIfam" id="TIGR00756">
    <property type="entry name" value="PPR"/>
    <property type="match status" value="4"/>
</dbReference>
<dbReference type="GO" id="GO:0009451">
    <property type="term" value="P:RNA modification"/>
    <property type="evidence" value="ECO:0007669"/>
    <property type="project" value="InterPro"/>
</dbReference>
<dbReference type="AlphaFoldDB" id="A0A835QHM7"/>
<feature type="repeat" description="PPR" evidence="2">
    <location>
        <begin position="44"/>
        <end position="78"/>
    </location>
</feature>
<evidence type="ECO:0000313" key="5">
    <source>
        <dbReference type="Proteomes" id="UP000639772"/>
    </source>
</evidence>
<dbReference type="Pfam" id="PF01535">
    <property type="entry name" value="PPR"/>
    <property type="match status" value="2"/>
</dbReference>
<gene>
    <name evidence="4" type="ORF">HPP92_015607</name>
</gene>
<dbReference type="Pfam" id="PF14432">
    <property type="entry name" value="DYW_deaminase"/>
    <property type="match status" value="1"/>
</dbReference>
<dbReference type="Gene3D" id="1.25.40.10">
    <property type="entry name" value="Tetratricopeptide repeat domain"/>
    <property type="match status" value="3"/>
</dbReference>
<dbReference type="GO" id="GO:0008270">
    <property type="term" value="F:zinc ion binding"/>
    <property type="evidence" value="ECO:0007669"/>
    <property type="project" value="InterPro"/>
</dbReference>
<dbReference type="Proteomes" id="UP000639772">
    <property type="component" value="Unassembled WGS sequence"/>
</dbReference>
<dbReference type="InterPro" id="IPR046960">
    <property type="entry name" value="PPR_At4g14850-like_plant"/>
</dbReference>
<feature type="repeat" description="PPR" evidence="2">
    <location>
        <begin position="145"/>
        <end position="179"/>
    </location>
</feature>
<dbReference type="InterPro" id="IPR002885">
    <property type="entry name" value="PPR_rpt"/>
</dbReference>
<dbReference type="Pfam" id="PF20431">
    <property type="entry name" value="E_motif"/>
    <property type="match status" value="1"/>
</dbReference>
<dbReference type="GO" id="GO:0003723">
    <property type="term" value="F:RNA binding"/>
    <property type="evidence" value="ECO:0007669"/>
    <property type="project" value="InterPro"/>
</dbReference>
<feature type="domain" description="DYW" evidence="3">
    <location>
        <begin position="464"/>
        <end position="556"/>
    </location>
</feature>
<dbReference type="Pfam" id="PF13041">
    <property type="entry name" value="PPR_2"/>
    <property type="match status" value="2"/>
</dbReference>
<evidence type="ECO:0000256" key="2">
    <source>
        <dbReference type="PROSITE-ProRule" id="PRU00708"/>
    </source>
</evidence>
<keyword evidence="1" id="KW-0677">Repeat</keyword>
<dbReference type="InterPro" id="IPR032867">
    <property type="entry name" value="DYW_dom"/>
</dbReference>
<proteinExistence type="predicted"/>
<feature type="repeat" description="PPR" evidence="2">
    <location>
        <begin position="248"/>
        <end position="282"/>
    </location>
</feature>
<sequence length="556" mass="63109">MASFVTHPLQSQSRNILHLINTHLPKSYLLQIHALLLRDYLIFDIFHCNAMLKAYVQTNSHYETLSFYRHMSSLGVRGNSFSSSFVFKSCTQMSSLVTGKLVHCRIFRDGHQSDSLLLTSLMGLYSSCRELESVRKVFDELPDRDTVSWNMLISSFINNNRTKDALLLFDAMQSPEYESVPDEVTCLLLLQACANLGTVDFGERVHRYIEKNDYGSLLKVSNSLITMYSKCGCVDKAYRVFCDMHDRSVVTWSAMISGLARNGYGREAIDTFNEMIKEGIVPDGQVFTGVLSACSHSGLVDKGMKFLDAMRVDYGLSPNICHYGCVVDLLGRVGLLDRAYHLVTREMSVQPDPTIWRTLLGACRIHQYVELGEHVIEHLIELKAQEAGDYVLLLNIYASVGNWDRVADLRRLMKERGIQTSPGCTTMELKGQIHEFIADDDNHPRKAEIYAMLDEIGQQLKIAGYIANSASELHDLDMEQKDNALSYHSEKLALAFGILATVPGRTLRIANNLRMCVDCHNFIKTLSSVYSRLIIVRDRSRFHHFREGRCSCNDYW</sequence>
<dbReference type="OrthoDB" id="185373at2759"/>
<evidence type="ECO:0000256" key="1">
    <source>
        <dbReference type="ARBA" id="ARBA00022737"/>
    </source>
</evidence>
<comment type="caution">
    <text evidence="4">The sequence shown here is derived from an EMBL/GenBank/DDBJ whole genome shotgun (WGS) entry which is preliminary data.</text>
</comment>
<dbReference type="InterPro" id="IPR011990">
    <property type="entry name" value="TPR-like_helical_dom_sf"/>
</dbReference>
<evidence type="ECO:0000259" key="3">
    <source>
        <dbReference type="Pfam" id="PF14432"/>
    </source>
</evidence>
<dbReference type="InterPro" id="IPR046848">
    <property type="entry name" value="E_motif"/>
</dbReference>
<accession>A0A835QHM7</accession>
<name>A0A835QHM7_VANPL</name>
<reference evidence="4 5" key="1">
    <citation type="journal article" date="2020" name="Nat. Food">
        <title>A phased Vanilla planifolia genome enables genetic improvement of flavour and production.</title>
        <authorList>
            <person name="Hasing T."/>
            <person name="Tang H."/>
            <person name="Brym M."/>
            <person name="Khazi F."/>
            <person name="Huang T."/>
            <person name="Chambers A.H."/>
        </authorList>
    </citation>
    <scope>NUCLEOTIDE SEQUENCE [LARGE SCALE GENOMIC DNA]</scope>
    <source>
        <tissue evidence="4">Leaf</tissue>
    </source>
</reference>
<evidence type="ECO:0000313" key="4">
    <source>
        <dbReference type="EMBL" id="KAG0471061.1"/>
    </source>
</evidence>
<dbReference type="FunFam" id="1.25.40.10:FF:000031">
    <property type="entry name" value="Pentatricopeptide repeat-containing protein mitochondrial"/>
    <property type="match status" value="1"/>
</dbReference>
<dbReference type="FunFam" id="1.25.40.10:FF:000454">
    <property type="entry name" value="Pentatricopeptide repeat-containing protein At3g47530"/>
    <property type="match status" value="1"/>
</dbReference>
<dbReference type="PANTHER" id="PTHR47926:SF469">
    <property type="entry name" value="DYW DOMAIN-CONTAINING PROTEIN"/>
    <property type="match status" value="1"/>
</dbReference>
<dbReference type="EMBL" id="JADCNM010000008">
    <property type="protein sequence ID" value="KAG0471061.1"/>
    <property type="molecule type" value="Genomic_DNA"/>
</dbReference>
<organism evidence="4 5">
    <name type="scientific">Vanilla planifolia</name>
    <name type="common">Vanilla</name>
    <dbReference type="NCBI Taxonomy" id="51239"/>
    <lineage>
        <taxon>Eukaryota</taxon>
        <taxon>Viridiplantae</taxon>
        <taxon>Streptophyta</taxon>
        <taxon>Embryophyta</taxon>
        <taxon>Tracheophyta</taxon>
        <taxon>Spermatophyta</taxon>
        <taxon>Magnoliopsida</taxon>
        <taxon>Liliopsida</taxon>
        <taxon>Asparagales</taxon>
        <taxon>Orchidaceae</taxon>
        <taxon>Vanilloideae</taxon>
        <taxon>Vanilleae</taxon>
        <taxon>Vanilla</taxon>
    </lineage>
</organism>
<protein>
    <recommendedName>
        <fullName evidence="3">DYW domain-containing protein</fullName>
    </recommendedName>
</protein>